<dbReference type="EMBL" id="KQ947407">
    <property type="protein sequence ID" value="KUJ22203.1"/>
    <property type="molecule type" value="Genomic_DNA"/>
</dbReference>
<feature type="compositionally biased region" description="Polar residues" evidence="1">
    <location>
        <begin position="226"/>
        <end position="241"/>
    </location>
</feature>
<feature type="compositionally biased region" description="Basic residues" evidence="1">
    <location>
        <begin position="377"/>
        <end position="388"/>
    </location>
</feature>
<dbReference type="Proteomes" id="UP000070700">
    <property type="component" value="Unassembled WGS sequence"/>
</dbReference>
<dbReference type="InterPro" id="IPR058934">
    <property type="entry name" value="YMC020W-like"/>
</dbReference>
<organism evidence="3 4">
    <name type="scientific">Mollisia scopiformis</name>
    <name type="common">Conifer needle endophyte fungus</name>
    <name type="synonym">Phialocephala scopiformis</name>
    <dbReference type="NCBI Taxonomy" id="149040"/>
    <lineage>
        <taxon>Eukaryota</taxon>
        <taxon>Fungi</taxon>
        <taxon>Dikarya</taxon>
        <taxon>Ascomycota</taxon>
        <taxon>Pezizomycotina</taxon>
        <taxon>Leotiomycetes</taxon>
        <taxon>Helotiales</taxon>
        <taxon>Mollisiaceae</taxon>
        <taxon>Mollisia</taxon>
    </lineage>
</organism>
<name>A0A194XPT4_MOLSC</name>
<dbReference type="RefSeq" id="XP_018076558.1">
    <property type="nucleotide sequence ID" value="XM_018211577.1"/>
</dbReference>
<evidence type="ECO:0000313" key="3">
    <source>
        <dbReference type="EMBL" id="KUJ22203.1"/>
    </source>
</evidence>
<dbReference type="KEGG" id="psco:LY89DRAFT_638452"/>
<feature type="compositionally biased region" description="Polar residues" evidence="1">
    <location>
        <begin position="49"/>
        <end position="58"/>
    </location>
</feature>
<feature type="compositionally biased region" description="Basic residues" evidence="1">
    <location>
        <begin position="1"/>
        <end position="12"/>
    </location>
</feature>
<sequence length="820" mass="88327">MGPLRQSKRARTKPPIEQAGSRPNVESNEAPSEAGSSTSAESSTPVPKTPQNAANSTEDIAVPLTAGNARSSANKPLKSKSSWYGTWPRKSTASTQVARETILADKPTNTSSADLGRFETKPPPATSSRPPSMLLGKSKETLDVTMGGTYEAENAADNIEHMKPMSSENEADAPSPLPVPTENIPAPPRTEPVSDAASQRPSTSSGWLGGWLSRPMPQTHAADECQQITSQPQAAQKPQDQMEQEAPNEQPVLKECTTENASASVPTPAPPSSSWFGLWSTAAPSTVAEAPKDEIPVKTGDTGGDTVMEDAPSAVPEASTQPAAGSSWAFWSTDSKKPADAPAKTETSGQLAVAGESSQDKPEPAKTVPVKDTQKKDSKKGKSSKRTRPLSGEVEELQPNSSVEAAPKATSSQSPASVKATPPNLLLPSVKSTYRLVENPSILQQITRLIMYGQQQPVKHVFLVKDPPKIKKALAIGIHGLFPAPLLRTVIGQPTGTSIRFANHAASAIRRWTDKHGSVDCEIEKVALEGEGKIADRVDNLWKLLLNWIDHVRKADFILVACHSQGVPVALMLVAKLVEFGVVTTGKIGVCAMAGVSLGPFPDYKSRLFSGSAGELFEFADPESTVSKRYEDSLRVAVKYGVKITYCGSIDDQLVSMESSTFSPASHPYIYRAVFVDGRIHAPDFLSHLVGFALKLRNLGVSDHGLIRELSAPLAGSLYTGEGHSRLYDDGNVYDLAIEYALETTTVGDVPLDVKKYEIPTNANPYILPWIMRGLLEEDFVKTELDQETTELLKKFDDWKPATKVLKDVKYRLEAVRSKL</sequence>
<feature type="compositionally biased region" description="Low complexity" evidence="1">
    <location>
        <begin position="29"/>
        <end position="45"/>
    </location>
</feature>
<keyword evidence="4" id="KW-1185">Reference proteome</keyword>
<dbReference type="InterPro" id="IPR058933">
    <property type="entry name" value="YMC020W-like_ab_hydrolase"/>
</dbReference>
<feature type="compositionally biased region" description="Polar residues" evidence="1">
    <location>
        <begin position="68"/>
        <end position="98"/>
    </location>
</feature>
<feature type="region of interest" description="Disordered" evidence="1">
    <location>
        <begin position="153"/>
        <end position="424"/>
    </location>
</feature>
<dbReference type="OrthoDB" id="5598028at2759"/>
<feature type="domain" description="YMC020W-like alpha/beta hydrolase" evidence="2">
    <location>
        <begin position="427"/>
        <end position="779"/>
    </location>
</feature>
<dbReference type="PANTHER" id="PTHR47349:SF1">
    <property type="entry name" value="AER328WP"/>
    <property type="match status" value="1"/>
</dbReference>
<dbReference type="PANTHER" id="PTHR47349">
    <property type="entry name" value="CHROMOSOME 8, WHOLE GENOME SHOTGUN SEQUENCE"/>
    <property type="match status" value="1"/>
</dbReference>
<proteinExistence type="predicted"/>
<dbReference type="AlphaFoldDB" id="A0A194XPT4"/>
<evidence type="ECO:0000259" key="2">
    <source>
        <dbReference type="Pfam" id="PF26147"/>
    </source>
</evidence>
<feature type="compositionally biased region" description="Polar residues" evidence="1">
    <location>
        <begin position="318"/>
        <end position="333"/>
    </location>
</feature>
<feature type="compositionally biased region" description="Polar residues" evidence="1">
    <location>
        <begin position="398"/>
        <end position="416"/>
    </location>
</feature>
<feature type="compositionally biased region" description="Pro residues" evidence="1">
    <location>
        <begin position="175"/>
        <end position="190"/>
    </location>
</feature>
<dbReference type="GeneID" id="28821303"/>
<dbReference type="Pfam" id="PF26147">
    <property type="entry name" value="AB_HYDROLASE_YMC0-YMC35"/>
    <property type="match status" value="1"/>
</dbReference>
<protein>
    <recommendedName>
        <fullName evidence="2">YMC020W-like alpha/beta hydrolase domain-containing protein</fullName>
    </recommendedName>
</protein>
<evidence type="ECO:0000256" key="1">
    <source>
        <dbReference type="SAM" id="MobiDB-lite"/>
    </source>
</evidence>
<feature type="region of interest" description="Disordered" evidence="1">
    <location>
        <begin position="1"/>
        <end position="138"/>
    </location>
</feature>
<accession>A0A194XPT4</accession>
<dbReference type="InParanoid" id="A0A194XPT4"/>
<gene>
    <name evidence="3" type="ORF">LY89DRAFT_638452</name>
</gene>
<reference evidence="3 4" key="1">
    <citation type="submission" date="2015-10" db="EMBL/GenBank/DDBJ databases">
        <title>Full genome of DAOMC 229536 Phialocephala scopiformis, a fungal endophyte of spruce producing the potent anti-insectan compound rugulosin.</title>
        <authorList>
            <consortium name="DOE Joint Genome Institute"/>
            <person name="Walker A.K."/>
            <person name="Frasz S.L."/>
            <person name="Seifert K.A."/>
            <person name="Miller J.D."/>
            <person name="Mondo S.J."/>
            <person name="Labutti K."/>
            <person name="Lipzen A."/>
            <person name="Dockter R."/>
            <person name="Kennedy M."/>
            <person name="Grigoriev I.V."/>
            <person name="Spatafora J.W."/>
        </authorList>
    </citation>
    <scope>NUCLEOTIDE SEQUENCE [LARGE SCALE GENOMIC DNA]</scope>
    <source>
        <strain evidence="3 4">CBS 120377</strain>
    </source>
</reference>
<evidence type="ECO:0000313" key="4">
    <source>
        <dbReference type="Proteomes" id="UP000070700"/>
    </source>
</evidence>
<feature type="compositionally biased region" description="Low complexity" evidence="1">
    <location>
        <begin position="204"/>
        <end position="213"/>
    </location>
</feature>